<reference evidence="1 2" key="1">
    <citation type="journal article" date="2012" name="J. Bacteriol.">
        <title>Complete Genome Sequence of the Fruiting Myxobacterium Corallococcus coralloides DSM 2259.</title>
        <authorList>
            <person name="Huntley S."/>
            <person name="Zhang Y."/>
            <person name="Treuner-Lange A."/>
            <person name="Kneip S."/>
            <person name="Sensen C.W."/>
            <person name="Sogaard-Andersen L."/>
        </authorList>
    </citation>
    <scope>NUCLEOTIDE SEQUENCE [LARGE SCALE GENOMIC DNA]</scope>
    <source>
        <strain evidence="2">ATCC 25202 / DSM 2259 / NBRC 100086 / M2</strain>
    </source>
</reference>
<dbReference type="STRING" id="1144275.COCOR_04401"/>
<dbReference type="EMBL" id="CP003389">
    <property type="protein sequence ID" value="AFE05808.1"/>
    <property type="molecule type" value="Genomic_DNA"/>
</dbReference>
<dbReference type="SUPFAM" id="SSF48371">
    <property type="entry name" value="ARM repeat"/>
    <property type="match status" value="1"/>
</dbReference>
<dbReference type="Gene3D" id="3.40.50.300">
    <property type="entry name" value="P-loop containing nucleotide triphosphate hydrolases"/>
    <property type="match status" value="1"/>
</dbReference>
<keyword evidence="2" id="KW-1185">Reference proteome</keyword>
<evidence type="ECO:0008006" key="3">
    <source>
        <dbReference type="Google" id="ProtNLM"/>
    </source>
</evidence>
<dbReference type="RefSeq" id="WP_014397210.1">
    <property type="nucleotide sequence ID" value="NC_017030.1"/>
</dbReference>
<dbReference type="InterPro" id="IPR011989">
    <property type="entry name" value="ARM-like"/>
</dbReference>
<dbReference type="Proteomes" id="UP000007587">
    <property type="component" value="Chromosome"/>
</dbReference>
<gene>
    <name evidence="1" type="ordered locus">COCOR_04401</name>
</gene>
<evidence type="ECO:0000313" key="1">
    <source>
        <dbReference type="EMBL" id="AFE05808.1"/>
    </source>
</evidence>
<proteinExistence type="predicted"/>
<name>H8N213_CORCM</name>
<organism evidence="1 2">
    <name type="scientific">Corallococcus coralloides (strain ATCC 25202 / DSM 2259 / NBRC 100086 / M2)</name>
    <name type="common">Myxococcus coralloides</name>
    <dbReference type="NCBI Taxonomy" id="1144275"/>
    <lineage>
        <taxon>Bacteria</taxon>
        <taxon>Pseudomonadati</taxon>
        <taxon>Myxococcota</taxon>
        <taxon>Myxococcia</taxon>
        <taxon>Myxococcales</taxon>
        <taxon>Cystobacterineae</taxon>
        <taxon>Myxococcaceae</taxon>
        <taxon>Corallococcus</taxon>
    </lineage>
</organism>
<dbReference type="InterPro" id="IPR027417">
    <property type="entry name" value="P-loop_NTPase"/>
</dbReference>
<reference evidence="2" key="2">
    <citation type="submission" date="2012-03" db="EMBL/GenBank/DDBJ databases">
        <title>Genome sequence of the fruiting myxobacterium Corallococcus coralloides DSM 2259.</title>
        <authorList>
            <person name="Huntley S."/>
            <person name="Zhang Y."/>
            <person name="Treuner-Lange A."/>
            <person name="Sensen C.W."/>
            <person name="Sogaard-Andersen L."/>
        </authorList>
    </citation>
    <scope>NUCLEOTIDE SEQUENCE [LARGE SCALE GENOMIC DNA]</scope>
    <source>
        <strain evidence="2">ATCC 25202 / DSM 2259 / NBRC 100086 / M2</strain>
    </source>
</reference>
<dbReference type="eggNOG" id="COG1413">
    <property type="taxonomic scope" value="Bacteria"/>
</dbReference>
<evidence type="ECO:0000313" key="2">
    <source>
        <dbReference type="Proteomes" id="UP000007587"/>
    </source>
</evidence>
<dbReference type="HOGENOM" id="CLU_234915_0_0_7"/>
<protein>
    <recommendedName>
        <fullName evidence="3">NACHT domain-containing protein</fullName>
    </recommendedName>
</protein>
<dbReference type="eggNOG" id="COG5635">
    <property type="taxonomic scope" value="Bacteria"/>
</dbReference>
<dbReference type="InterPro" id="IPR016024">
    <property type="entry name" value="ARM-type_fold"/>
</dbReference>
<dbReference type="InParanoid" id="H8N213"/>
<dbReference type="Gene3D" id="1.25.10.10">
    <property type="entry name" value="Leucine-rich Repeat Variant"/>
    <property type="match status" value="1"/>
</dbReference>
<dbReference type="SUPFAM" id="SSF52540">
    <property type="entry name" value="P-loop containing nucleoside triphosphate hydrolases"/>
    <property type="match status" value="1"/>
</dbReference>
<dbReference type="KEGG" id="ccx:COCOR_04401"/>
<accession>H8N213</accession>
<sequence length="1944" mass="215939">MNGEALALEPLMHGPIERLLHPAEKRRWLAREVPLLIARQLSHPVSPEIREAWCSRFVKELWPAIQAERGHRWDLGWAELVAGIAASIELLVGELPGDLPRQLDDTPAKALWAQGRRRHERYMLLLDEKAHICRMFVFARELPSGVPVESGVTWRHDGPAFQGRSHTLLLALMAGGLLPDSLGPIAASGELDEDGRTVRPVRGLIEKAKAWWESFPNGMLISGPLDRMGDDDWRALGEDPWPQWISGGSLSELTAKLEAPPASPRRWDGTVLAPEHIAEAALDYIAEPPPGPLRDPLLGAAWAASLKGSEEGGRRGVLIEGVPGAGKSTLSRVLESRFRTSLWGNLGFVVRRSARELAEDLSRSSARTWPRVLAVREPERRALFEELDRTARLVLLVDGLDELSGLALKDVASLLGNSPGWWMATTRPMVSVLSRLPPVWRLQIRQPSSAEARRLLRGEGRGDLAERLFGGDDWRRPQVPASLVSLIQTPLHLTLLARVLREKESLEQLSDDRLYQRVFDGLIEQACQEQRLTEHDARRLRGLRGDVIGELALAWLRDPKGSLDGATVDLLLGEAGFKAAERPDLLRALEFGHLLAPAGDAWDFAHRTLAEWAAAEALHRQVSRRQREWERSSGASADPEARARIELECLAPFLGDDSPNWGQFLRFYAAHLREPLALLARLTQVRLPTWTPEMDSGTGRSSPVSEYLRTWDLAFDLLSRARWSRPREACLAWGMAARRWLLFEHHGDRFVPGERDLTLLKALAVAVSGLLPQTFPELQALVGRTEAQRTRLLDNPTLLLPAIPPSHASTLDGLLRDDSPTVRLAVLRWYADHGLEPDESLLDSMMLMLPAEIEAAEAEAPTGLAESQSQMSRKAHSEALGRLEALVWETSLRTRRELPRSKVYSRMRRWPENLEEIIIRWIGMPAGRDVSAEDGYQHRREVVAASLEEAVGLTASILKELKQLREAPEGAGLVGHLIESFSDSMKPQPGPLLRELLRGMEWTVPLEVSSGEGSQRLEAGLRRLMRIRNRLVETVKALDDTRLEPVLGGLWGLLHPEQPEREVLLQAIEEAQRPPPQVPARLLMERQGDDSRMLERFSWTPSHLRELRELSASGSGTLRFMAIRLLAKQERGDERQSLVQALPSADPELQEQIQRHLERETAGNEPLRVKSLPVDAAARLPLLQRVEHEVPGWKAGLLAELAGPDSYVEPLVRLAVRKGVHEALPLLAGRLEKKSWQDSGLTEAIALLCTASEADARWARVALRHALLHGWPDESMDRRRAPESMGRARAGEVLAGFLEVGDLELLSLGARSALPHPALAASIRRLGARARERLMTLYRDANDAVLARMSHPGEEGSVRVPTGSDRELAKRRNALAETLVVSFDPLCGGLKELVDLALQVVGGDVHHVYSMPGPLGSDFDGPGDLDWYSDQENAGLVKALGQELEAGLAREPGAWPELRRLFESPSETLRLRAFELCAGRAPSHLVAQLALDALDGFARANQTRWTGPSLAYRLSGGGGAGTSYVEVPETAPRLTEAVRQRLTPAHRGVVEVLAAHGFPVFRALAARWSGQLGDESWVGILRPLLTDPVPFVVYNALYALALIAPRSLEDSLSQADRTVWTTSHDAMLFQWLRGDNRRQSASLLSKQDGPPPMEPLRYLSVGTVERLLIEAAERCTLPSEDEPRRTPPSDGFPSLIEEVFASLWRTTRPGPSSQEMLKNWTHHPVVSVRAIALRLRAAHGLLAAEEVLPLLSGVPIEQLCAAECLVRMDDESHAEAASAFWRSALGRDGALMGSRHRLDLYHERAEDRLMWALRGASHRFAPLLGLVAAHIPYDSAEGMDTPEGERLVHDTLQVVHRWGERGVRALLDLIEARHVEDHYDFMELVKRTACRSESFRDYLGLLAKDSWGPAERAYTEVLVALEEDDLDGLAVRLAEEVFPEGWPT</sequence>